<name>A0A133ZEV6_9FIRM</name>
<evidence type="ECO:0000313" key="2">
    <source>
        <dbReference type="EMBL" id="KXB53955.1"/>
    </source>
</evidence>
<dbReference type="InterPro" id="IPR000182">
    <property type="entry name" value="GNAT_dom"/>
</dbReference>
<sequence>MQSLKSVNTCGRHCDIVISDENVALWEAFNSHRATVAILGKEDIDIAVSKYAVLDYADIDEKYLEKVACRHLHIPVCIGKTDDIKIRELCPDDFEILSKFCEFPFENIEGLREYIDFHYDFYGYGLYVFENEKEVMGLAGFYNEDNRCFLSYITDEKYRRRGYTFKVCKYLLKYIEETAGVRDVYTRIDISNTASIKLADKLGVNIVN</sequence>
<dbReference type="AlphaFoldDB" id="A0A133ZEV6"/>
<dbReference type="RefSeq" id="WP_060932039.1">
    <property type="nucleotide sequence ID" value="NZ_KQ959847.1"/>
</dbReference>
<accession>A0A133ZEV6</accession>
<protein>
    <submittedName>
        <fullName evidence="2">Acetyltransferase, GNAT family</fullName>
    </submittedName>
</protein>
<proteinExistence type="predicted"/>
<dbReference type="Proteomes" id="UP000070394">
    <property type="component" value="Unassembled WGS sequence"/>
</dbReference>
<dbReference type="PATRIC" id="fig|467210.3.peg.2443"/>
<evidence type="ECO:0000313" key="3">
    <source>
        <dbReference type="Proteomes" id="UP000070394"/>
    </source>
</evidence>
<dbReference type="OrthoDB" id="2039714at2"/>
<dbReference type="PANTHER" id="PTHR43792">
    <property type="entry name" value="GNAT FAMILY, PUTATIVE (AFU_ORTHOLOGUE AFUA_3G00765)-RELATED-RELATED"/>
    <property type="match status" value="1"/>
</dbReference>
<organism evidence="2 3">
    <name type="scientific">Lachnoanaerobaculum saburreum</name>
    <dbReference type="NCBI Taxonomy" id="467210"/>
    <lineage>
        <taxon>Bacteria</taxon>
        <taxon>Bacillati</taxon>
        <taxon>Bacillota</taxon>
        <taxon>Clostridia</taxon>
        <taxon>Lachnospirales</taxon>
        <taxon>Lachnospiraceae</taxon>
        <taxon>Lachnoanaerobaculum</taxon>
    </lineage>
</organism>
<dbReference type="InterPro" id="IPR051531">
    <property type="entry name" value="N-acetyltransferase"/>
</dbReference>
<reference evidence="3" key="1">
    <citation type="submission" date="2016-01" db="EMBL/GenBank/DDBJ databases">
        <authorList>
            <person name="Mitreva M."/>
            <person name="Pepin K.H."/>
            <person name="Mihindukulasuriya K.A."/>
            <person name="Fulton R."/>
            <person name="Fronick C."/>
            <person name="O'Laughlin M."/>
            <person name="Miner T."/>
            <person name="Herter B."/>
            <person name="Rosa B.A."/>
            <person name="Cordes M."/>
            <person name="Tomlinson C."/>
            <person name="Wollam A."/>
            <person name="Palsikar V.B."/>
            <person name="Mardis E.R."/>
            <person name="Wilson R.K."/>
        </authorList>
    </citation>
    <scope>NUCLEOTIDE SEQUENCE [LARGE SCALE GENOMIC DNA]</scope>
    <source>
        <strain evidence="3">DNF00896</strain>
    </source>
</reference>
<dbReference type="CDD" id="cd04301">
    <property type="entry name" value="NAT_SF"/>
    <property type="match status" value="1"/>
</dbReference>
<dbReference type="STRING" id="467210.HMPREF1866_02469"/>
<keyword evidence="2" id="KW-0808">Transferase</keyword>
<feature type="domain" description="N-acetyltransferase" evidence="1">
    <location>
        <begin position="84"/>
        <end position="208"/>
    </location>
</feature>
<dbReference type="EMBL" id="LSDA01000137">
    <property type="protein sequence ID" value="KXB53955.1"/>
    <property type="molecule type" value="Genomic_DNA"/>
</dbReference>
<dbReference type="SUPFAM" id="SSF55729">
    <property type="entry name" value="Acyl-CoA N-acyltransferases (Nat)"/>
    <property type="match status" value="1"/>
</dbReference>
<dbReference type="Pfam" id="PF13302">
    <property type="entry name" value="Acetyltransf_3"/>
    <property type="match status" value="1"/>
</dbReference>
<evidence type="ECO:0000259" key="1">
    <source>
        <dbReference type="PROSITE" id="PS51186"/>
    </source>
</evidence>
<comment type="caution">
    <text evidence="2">The sequence shown here is derived from an EMBL/GenBank/DDBJ whole genome shotgun (WGS) entry which is preliminary data.</text>
</comment>
<dbReference type="Gene3D" id="3.40.630.30">
    <property type="match status" value="1"/>
</dbReference>
<dbReference type="PROSITE" id="PS51186">
    <property type="entry name" value="GNAT"/>
    <property type="match status" value="1"/>
</dbReference>
<dbReference type="InterPro" id="IPR016181">
    <property type="entry name" value="Acyl_CoA_acyltransferase"/>
</dbReference>
<keyword evidence="3" id="KW-1185">Reference proteome</keyword>
<gene>
    <name evidence="2" type="ORF">HMPREF1866_02469</name>
</gene>
<dbReference type="GO" id="GO:0016747">
    <property type="term" value="F:acyltransferase activity, transferring groups other than amino-acyl groups"/>
    <property type="evidence" value="ECO:0007669"/>
    <property type="project" value="InterPro"/>
</dbReference>